<evidence type="ECO:0000256" key="5">
    <source>
        <dbReference type="ARBA" id="ARBA00022777"/>
    </source>
</evidence>
<comment type="caution">
    <text evidence="9">The sequence shown here is derived from an EMBL/GenBank/DDBJ whole genome shotgun (WGS) entry which is preliminary data.</text>
</comment>
<keyword evidence="5 9" id="KW-0418">Kinase</keyword>
<evidence type="ECO:0000256" key="2">
    <source>
        <dbReference type="ARBA" id="ARBA00012438"/>
    </source>
</evidence>
<sequence>MLFKKFLNTFFVLIIFWGSTNLFAQEREKRVMLVYSKERNNERIREFHTGFSTYHSNNKTNTRISNLFINSEGDRTKSDMIRSIKTAWNAYQNNLPDLIIATDSEALEVLLSLELSPEQKQKILCIKLLDADYKPVRGISYLQTSLPIAENIEFGSSLFPDSKNILIITDNSPYGSLEAEYAKRVIASMPDKEKFHFTFFSPRGDNFEDFTKRINSMPLKSFAILSSWVMDNKGNYSYNNYLHPFLPKINTIPILGIQNLLTGTGVIGGYSVSSWDHGYKAAEASIKLLENPGIVINDTLKTYQLQLDFNELKKWNISTKRFSKQATIINKPPSIFDDFRTEVQLFMAFILLLITSFMVFAVYHFRHRNLNKELIRLTSENISRRELLNNTFSVMEEGVISFAPDLTILYANDAAALLSETRKTLSGKKFHEVYSTSQPGSSECVHALLKEALSQKKSLPIPEHTRIDYHERESRFIAGNISPVLNTSGEVSQVVLVMRDVTELYKQKRYLSLAVESAKAFIWFYNTSTKQFTIVENRENIFKNWNIQFRTHKHFLEYVHPEDRDRLSLSYDKLMVSKAKSFSVEYRMAVNNDNSWEWWGRRGVIYSLSSETNKVNDARFLYGMDINIQEIKMRESELLQAKLKAEESDRLKSSFLSNMSHEIRTPLNGIVGFANLITDNSYTDDEKSEFASIINSNSKSLMTLINDILDISRIESNSLKFELSEFDLASQIIEITETSKLSIKEGIEIITEIPESPKIVYSDSVRNRQVITNLLNNSIKFTESGSITVGFLCNINEVEIFVRDTGKGIPANAIEKVFSRFYKTDEFAPGTGLGLPICKAIVEKLGGRISITSTEGEGTRVCFTIPADININKIPAEKPEPASSPVETPHESAEKKRVLIAEDLDSNFMLIDIILCKRYDIARAVNGKEATEIFQTFNPDIILMDIKMPVMNGLEATRYIRGKNSSIPIIALTANAFESDQLEAKSAGCNDVLTKPVKASMLLNSIERHTKLNN</sequence>
<dbReference type="SUPFAM" id="SSF47384">
    <property type="entry name" value="Homodimeric domain of signal transducing histidine kinase"/>
    <property type="match status" value="1"/>
</dbReference>
<dbReference type="InterPro" id="IPR005467">
    <property type="entry name" value="His_kinase_dom"/>
</dbReference>
<organism evidence="9">
    <name type="scientific">bioreactor metagenome</name>
    <dbReference type="NCBI Taxonomy" id="1076179"/>
    <lineage>
        <taxon>unclassified sequences</taxon>
        <taxon>metagenomes</taxon>
        <taxon>ecological metagenomes</taxon>
    </lineage>
</organism>
<dbReference type="SUPFAM" id="SSF55785">
    <property type="entry name" value="PYP-like sensor domain (PAS domain)"/>
    <property type="match status" value="1"/>
</dbReference>
<evidence type="ECO:0000259" key="8">
    <source>
        <dbReference type="PROSITE" id="PS50110"/>
    </source>
</evidence>
<dbReference type="InterPro" id="IPR011006">
    <property type="entry name" value="CheY-like_superfamily"/>
</dbReference>
<evidence type="ECO:0000256" key="1">
    <source>
        <dbReference type="ARBA" id="ARBA00000085"/>
    </source>
</evidence>
<dbReference type="PROSITE" id="PS50109">
    <property type="entry name" value="HIS_KIN"/>
    <property type="match status" value="1"/>
</dbReference>
<keyword evidence="6" id="KW-1133">Transmembrane helix</keyword>
<dbReference type="PRINTS" id="PR00344">
    <property type="entry name" value="BCTRLSENSOR"/>
</dbReference>
<dbReference type="AlphaFoldDB" id="A0A644VX78"/>
<comment type="catalytic activity">
    <reaction evidence="1">
        <text>ATP + protein L-histidine = ADP + protein N-phospho-L-histidine.</text>
        <dbReference type="EC" id="2.7.13.3"/>
    </reaction>
</comment>
<feature type="domain" description="Response regulatory" evidence="8">
    <location>
        <begin position="897"/>
        <end position="1010"/>
    </location>
</feature>
<protein>
    <recommendedName>
        <fullName evidence="2">histidine kinase</fullName>
        <ecNumber evidence="2">2.7.13.3</ecNumber>
    </recommendedName>
</protein>
<keyword evidence="3" id="KW-0597">Phosphoprotein</keyword>
<dbReference type="EMBL" id="VSSQ01000447">
    <property type="protein sequence ID" value="MPL94923.1"/>
    <property type="molecule type" value="Genomic_DNA"/>
</dbReference>
<dbReference type="PANTHER" id="PTHR43047">
    <property type="entry name" value="TWO-COMPONENT HISTIDINE PROTEIN KINASE"/>
    <property type="match status" value="1"/>
</dbReference>
<dbReference type="EC" id="2.7.13.3" evidence="2"/>
<dbReference type="InterPro" id="IPR003594">
    <property type="entry name" value="HATPase_dom"/>
</dbReference>
<dbReference type="Gene3D" id="3.40.50.2300">
    <property type="match status" value="1"/>
</dbReference>
<dbReference type="Pfam" id="PF00512">
    <property type="entry name" value="HisKA"/>
    <property type="match status" value="1"/>
</dbReference>
<dbReference type="SUPFAM" id="SSF55874">
    <property type="entry name" value="ATPase domain of HSP90 chaperone/DNA topoisomerase II/histidine kinase"/>
    <property type="match status" value="1"/>
</dbReference>
<dbReference type="SMART" id="SM00387">
    <property type="entry name" value="HATPase_c"/>
    <property type="match status" value="1"/>
</dbReference>
<gene>
    <name evidence="9" type="primary">rcsC_105</name>
    <name evidence="9" type="ORF">SDC9_41084</name>
</gene>
<dbReference type="InterPro" id="IPR004358">
    <property type="entry name" value="Sig_transdc_His_kin-like_C"/>
</dbReference>
<dbReference type="Gene3D" id="1.10.287.130">
    <property type="match status" value="1"/>
</dbReference>
<dbReference type="InterPro" id="IPR036890">
    <property type="entry name" value="HATPase_C_sf"/>
</dbReference>
<evidence type="ECO:0000313" key="9">
    <source>
        <dbReference type="EMBL" id="MPL94923.1"/>
    </source>
</evidence>
<dbReference type="InterPro" id="IPR003661">
    <property type="entry name" value="HisK_dim/P_dom"/>
</dbReference>
<accession>A0A644VX78</accession>
<dbReference type="Gene3D" id="3.30.450.20">
    <property type="entry name" value="PAS domain"/>
    <property type="match status" value="2"/>
</dbReference>
<name>A0A644VX78_9ZZZZ</name>
<dbReference type="GO" id="GO:0000155">
    <property type="term" value="F:phosphorelay sensor kinase activity"/>
    <property type="evidence" value="ECO:0007669"/>
    <property type="project" value="InterPro"/>
</dbReference>
<dbReference type="Pfam" id="PF08448">
    <property type="entry name" value="PAS_4"/>
    <property type="match status" value="1"/>
</dbReference>
<evidence type="ECO:0000259" key="7">
    <source>
        <dbReference type="PROSITE" id="PS50109"/>
    </source>
</evidence>
<dbReference type="PANTHER" id="PTHR43047:SF64">
    <property type="entry name" value="HISTIDINE KINASE CONTAINING CHEY-HOMOLOGOUS RECEIVER DOMAIN AND PAS DOMAIN-RELATED"/>
    <property type="match status" value="1"/>
</dbReference>
<dbReference type="CDD" id="cd17546">
    <property type="entry name" value="REC_hyHK_CKI1_RcsC-like"/>
    <property type="match status" value="1"/>
</dbReference>
<dbReference type="SMART" id="SM00388">
    <property type="entry name" value="HisKA"/>
    <property type="match status" value="1"/>
</dbReference>
<dbReference type="InterPro" id="IPR001789">
    <property type="entry name" value="Sig_transdc_resp-reg_receiver"/>
</dbReference>
<evidence type="ECO:0000256" key="6">
    <source>
        <dbReference type="SAM" id="Phobius"/>
    </source>
</evidence>
<dbReference type="SUPFAM" id="SSF52172">
    <property type="entry name" value="CheY-like"/>
    <property type="match status" value="1"/>
</dbReference>
<feature type="transmembrane region" description="Helical" evidence="6">
    <location>
        <begin position="345"/>
        <end position="365"/>
    </location>
</feature>
<dbReference type="Pfam" id="PF00072">
    <property type="entry name" value="Response_reg"/>
    <property type="match status" value="1"/>
</dbReference>
<evidence type="ECO:0000256" key="4">
    <source>
        <dbReference type="ARBA" id="ARBA00022679"/>
    </source>
</evidence>
<keyword evidence="6" id="KW-0812">Transmembrane</keyword>
<dbReference type="Gene3D" id="3.30.565.10">
    <property type="entry name" value="Histidine kinase-like ATPase, C-terminal domain"/>
    <property type="match status" value="1"/>
</dbReference>
<keyword evidence="4 9" id="KW-0808">Transferase</keyword>
<dbReference type="InterPro" id="IPR000014">
    <property type="entry name" value="PAS"/>
</dbReference>
<dbReference type="PROSITE" id="PS50110">
    <property type="entry name" value="RESPONSE_REGULATORY"/>
    <property type="match status" value="1"/>
</dbReference>
<evidence type="ECO:0000256" key="3">
    <source>
        <dbReference type="ARBA" id="ARBA00022553"/>
    </source>
</evidence>
<keyword evidence="6" id="KW-0472">Membrane</keyword>
<dbReference type="SMART" id="SM00091">
    <property type="entry name" value="PAS"/>
    <property type="match status" value="2"/>
</dbReference>
<dbReference type="InterPro" id="IPR036097">
    <property type="entry name" value="HisK_dim/P_sf"/>
</dbReference>
<feature type="domain" description="Histidine kinase" evidence="7">
    <location>
        <begin position="658"/>
        <end position="869"/>
    </location>
</feature>
<proteinExistence type="predicted"/>
<reference evidence="9" key="1">
    <citation type="submission" date="2019-08" db="EMBL/GenBank/DDBJ databases">
        <authorList>
            <person name="Kucharzyk K."/>
            <person name="Murdoch R.W."/>
            <person name="Higgins S."/>
            <person name="Loffler F."/>
        </authorList>
    </citation>
    <scope>NUCLEOTIDE SEQUENCE</scope>
</reference>
<dbReference type="SMART" id="SM00448">
    <property type="entry name" value="REC"/>
    <property type="match status" value="1"/>
</dbReference>
<dbReference type="CDD" id="cd00130">
    <property type="entry name" value="PAS"/>
    <property type="match status" value="1"/>
</dbReference>
<dbReference type="InterPro" id="IPR013656">
    <property type="entry name" value="PAS_4"/>
</dbReference>
<dbReference type="Pfam" id="PF02518">
    <property type="entry name" value="HATPase_c"/>
    <property type="match status" value="1"/>
</dbReference>
<dbReference type="InterPro" id="IPR035965">
    <property type="entry name" value="PAS-like_dom_sf"/>
</dbReference>
<dbReference type="CDD" id="cd00082">
    <property type="entry name" value="HisKA"/>
    <property type="match status" value="1"/>
</dbReference>